<dbReference type="Proteomes" id="UP000887569">
    <property type="component" value="Unplaced"/>
</dbReference>
<evidence type="ECO:0000313" key="1">
    <source>
        <dbReference type="Proteomes" id="UP000887569"/>
    </source>
</evidence>
<dbReference type="AlphaFoldDB" id="A0A915AC25"/>
<dbReference type="WBParaSite" id="PgR004_g242_t01">
    <property type="protein sequence ID" value="PgR004_g242_t01"/>
    <property type="gene ID" value="PgR004_g242"/>
</dbReference>
<evidence type="ECO:0000313" key="2">
    <source>
        <dbReference type="WBParaSite" id="PgR004_g242_t01"/>
    </source>
</evidence>
<proteinExistence type="predicted"/>
<protein>
    <submittedName>
        <fullName evidence="2">Uncharacterized protein</fullName>
    </submittedName>
</protein>
<accession>A0A915AC25</accession>
<sequence length="35" mass="3959">MANIVLGASQQWCITSLFRYCIVLVDSHNLAYLSQ</sequence>
<name>A0A915AC25_PARUN</name>
<keyword evidence="1" id="KW-1185">Reference proteome</keyword>
<organism evidence="1 2">
    <name type="scientific">Parascaris univalens</name>
    <name type="common">Nematode worm</name>
    <dbReference type="NCBI Taxonomy" id="6257"/>
    <lineage>
        <taxon>Eukaryota</taxon>
        <taxon>Metazoa</taxon>
        <taxon>Ecdysozoa</taxon>
        <taxon>Nematoda</taxon>
        <taxon>Chromadorea</taxon>
        <taxon>Rhabditida</taxon>
        <taxon>Spirurina</taxon>
        <taxon>Ascaridomorpha</taxon>
        <taxon>Ascaridoidea</taxon>
        <taxon>Ascarididae</taxon>
        <taxon>Parascaris</taxon>
    </lineage>
</organism>
<reference evidence="2" key="1">
    <citation type="submission" date="2022-11" db="UniProtKB">
        <authorList>
            <consortium name="WormBaseParasite"/>
        </authorList>
    </citation>
    <scope>IDENTIFICATION</scope>
</reference>